<accession>A0A9I9E3A9</accession>
<dbReference type="Gramene" id="MELO3C028081.2.1">
    <property type="protein sequence ID" value="MELO3C028081.2.1"/>
    <property type="gene ID" value="MELO3C028081.2"/>
</dbReference>
<reference evidence="2" key="1">
    <citation type="submission" date="2023-03" db="UniProtKB">
        <authorList>
            <consortium name="EnsemblPlants"/>
        </authorList>
    </citation>
    <scope>IDENTIFICATION</scope>
</reference>
<dbReference type="AlphaFoldDB" id="A0A9I9E3A9"/>
<evidence type="ECO:0000313" key="2">
    <source>
        <dbReference type="EnsemblPlants" id="MELO3C028081.2.1"/>
    </source>
</evidence>
<evidence type="ECO:0000256" key="1">
    <source>
        <dbReference type="SAM" id="MobiDB-lite"/>
    </source>
</evidence>
<name>A0A9I9E3A9_CUCME</name>
<feature type="compositionally biased region" description="Pro residues" evidence="1">
    <location>
        <begin position="81"/>
        <end position="94"/>
    </location>
</feature>
<feature type="compositionally biased region" description="Low complexity" evidence="1">
    <location>
        <begin position="61"/>
        <end position="72"/>
    </location>
</feature>
<proteinExistence type="predicted"/>
<dbReference type="EnsemblPlants" id="MELO3C028081.2.1">
    <property type="protein sequence ID" value="MELO3C028081.2.1"/>
    <property type="gene ID" value="MELO3C028081.2"/>
</dbReference>
<organism evidence="2">
    <name type="scientific">Cucumis melo</name>
    <name type="common">Muskmelon</name>
    <dbReference type="NCBI Taxonomy" id="3656"/>
    <lineage>
        <taxon>Eukaryota</taxon>
        <taxon>Viridiplantae</taxon>
        <taxon>Streptophyta</taxon>
        <taxon>Embryophyta</taxon>
        <taxon>Tracheophyta</taxon>
        <taxon>Spermatophyta</taxon>
        <taxon>Magnoliopsida</taxon>
        <taxon>eudicotyledons</taxon>
        <taxon>Gunneridae</taxon>
        <taxon>Pentapetalae</taxon>
        <taxon>rosids</taxon>
        <taxon>fabids</taxon>
        <taxon>Cucurbitales</taxon>
        <taxon>Cucurbitaceae</taxon>
        <taxon>Benincaseae</taxon>
        <taxon>Cucumis</taxon>
    </lineage>
</organism>
<protein>
    <submittedName>
        <fullName evidence="2">Uncharacterized protein</fullName>
    </submittedName>
</protein>
<sequence>TSEPAVVEPNHHPSRAASASRTRSRSSSAQPSAVSAAELTAPRRSEEEQPATPRRVDPTQRSRNVVSRRAVAPTEAQQPTPSVPPAVEPEPGAAPHPRARARS</sequence>
<feature type="region of interest" description="Disordered" evidence="1">
    <location>
        <begin position="1"/>
        <end position="103"/>
    </location>
</feature>
<feature type="compositionally biased region" description="Low complexity" evidence="1">
    <location>
        <begin position="15"/>
        <end position="37"/>
    </location>
</feature>